<keyword evidence="6" id="KW-1185">Reference proteome</keyword>
<evidence type="ECO:0000256" key="2">
    <source>
        <dbReference type="SAM" id="MobiDB-lite"/>
    </source>
</evidence>
<sequence>MAPPSPPRTAADGPARHRLTAATPAHAWTEAYPLGNGTIGAMCWGGPDVDRTQVNDATCWSGSPDSARGEVADDGPARLARARAALAEGDVRAAEEELRRLQGGFSQSFQPLVDIEITREGADRLPAGQEAPPLGTRTLDLARAVAEHTWEHDGVRTTQLTFVSHPAQALVLHRTSSAAESLLVRLTSPHPSTTVTARIVADPDDVAGRPAGARIDLVTRMPHELLPWQAGAVQPLRYDGPAVSAVATAHVRTDGRLVAVDGGIRVEDASTLTLVLATATDAGGDDDRAPCHGDTGILLARAGDTATVAAERSVPDLLAEHVADHAALFDRVDVELGEDEHDELVARLFAYGRYLLIAGSRPGTPPLTLQGIWNESRTPPWNSDYTLNINLEMNYWPAHTTGLSECADALADWVRVLAARGRDAARGLYDAPGWVAHHNSDQWGFALPTGRGDDELSWSFWPMGGVWLARQLLETAEFTGRRSDAEAVWPTVAGAVEFTLAWLQPMPDGTLGTTPSTSPENDYLAPDGRPSAVTTSATSDIELVRDLLDGVLALPRDLVGAELHDRVARAHAALPPTRVLADGRIAEWHGDPPESDPLHRHQSHLAGLFPGRSITRATPELARAASATLDARGEDSTGWSLAWRLCLRARLGQPEHVARLFERFTRTVPPTVTDVGLSGGIYPNLFCAHPPFQIDGNLGVTAAVAEALVQSHERDDDGVRLVRLLPACPWRSGSARGLRLRGGGRLDLGWAAGEPVRVALGADRDVTYRLLSPTGGAREVELSGGSTVSLALS</sequence>
<dbReference type="InterPro" id="IPR016518">
    <property type="entry name" value="Alpha-L-fucosidase"/>
</dbReference>
<keyword evidence="1" id="KW-0175">Coiled coil</keyword>
<evidence type="ECO:0000256" key="1">
    <source>
        <dbReference type="SAM" id="Coils"/>
    </source>
</evidence>
<evidence type="ECO:0000259" key="3">
    <source>
        <dbReference type="Pfam" id="PF14498"/>
    </source>
</evidence>
<proteinExistence type="predicted"/>
<evidence type="ECO:0000313" key="6">
    <source>
        <dbReference type="Proteomes" id="UP000275356"/>
    </source>
</evidence>
<dbReference type="InterPro" id="IPR008928">
    <property type="entry name" value="6-hairpin_glycosidase_sf"/>
</dbReference>
<dbReference type="Pfam" id="PF14498">
    <property type="entry name" value="Glyco_hyd_65N_2"/>
    <property type="match status" value="1"/>
</dbReference>
<dbReference type="InterPro" id="IPR027414">
    <property type="entry name" value="GH95_N_dom"/>
</dbReference>
<dbReference type="Gene3D" id="1.50.10.10">
    <property type="match status" value="1"/>
</dbReference>
<dbReference type="GO" id="GO:0005975">
    <property type="term" value="P:carbohydrate metabolic process"/>
    <property type="evidence" value="ECO:0007669"/>
    <property type="project" value="InterPro"/>
</dbReference>
<dbReference type="Proteomes" id="UP000275356">
    <property type="component" value="Unassembled WGS sequence"/>
</dbReference>
<dbReference type="PIRSF" id="PIRSF007663">
    <property type="entry name" value="UCP007663"/>
    <property type="match status" value="1"/>
</dbReference>
<dbReference type="InterPro" id="IPR054363">
    <property type="entry name" value="GH95_cat"/>
</dbReference>
<gene>
    <name evidence="5" type="ORF">EDD28_1000</name>
</gene>
<dbReference type="RefSeq" id="WP_123738599.1">
    <property type="nucleotide sequence ID" value="NZ_RKHQ01000001.1"/>
</dbReference>
<evidence type="ECO:0000259" key="4">
    <source>
        <dbReference type="Pfam" id="PF22124"/>
    </source>
</evidence>
<feature type="domain" description="Glycosyl hydrolase family 95 N-terminal" evidence="3">
    <location>
        <begin position="19"/>
        <end position="282"/>
    </location>
</feature>
<dbReference type="GO" id="GO:0004560">
    <property type="term" value="F:alpha-L-fucosidase activity"/>
    <property type="evidence" value="ECO:0007669"/>
    <property type="project" value="InterPro"/>
</dbReference>
<dbReference type="PANTHER" id="PTHR31084:SF0">
    <property type="entry name" value="ALPHA-L-FUCOSIDASE 2"/>
    <property type="match status" value="1"/>
</dbReference>
<protein>
    <submittedName>
        <fullName evidence="5">Alpha-L-fucosidase 2</fullName>
    </submittedName>
</protein>
<dbReference type="OrthoDB" id="9802600at2"/>
<dbReference type="SUPFAM" id="SSF48208">
    <property type="entry name" value="Six-hairpin glycosidases"/>
    <property type="match status" value="1"/>
</dbReference>
<organism evidence="5 6">
    <name type="scientific">Salana multivorans</name>
    <dbReference type="NCBI Taxonomy" id="120377"/>
    <lineage>
        <taxon>Bacteria</taxon>
        <taxon>Bacillati</taxon>
        <taxon>Actinomycetota</taxon>
        <taxon>Actinomycetes</taxon>
        <taxon>Micrococcales</taxon>
        <taxon>Beutenbergiaceae</taxon>
        <taxon>Salana</taxon>
    </lineage>
</organism>
<comment type="caution">
    <text evidence="5">The sequence shown here is derived from an EMBL/GenBank/DDBJ whole genome shotgun (WGS) entry which is preliminary data.</text>
</comment>
<feature type="region of interest" description="Disordered" evidence="2">
    <location>
        <begin position="507"/>
        <end position="535"/>
    </location>
</feature>
<feature type="domain" description="Glycosyl hydrolase family 95 catalytic" evidence="4">
    <location>
        <begin position="316"/>
        <end position="708"/>
    </location>
</feature>
<dbReference type="Pfam" id="PF22124">
    <property type="entry name" value="Glyco_hydro_95_cat"/>
    <property type="match status" value="1"/>
</dbReference>
<feature type="compositionally biased region" description="Polar residues" evidence="2">
    <location>
        <begin position="511"/>
        <end position="520"/>
    </location>
</feature>
<reference evidence="5 6" key="1">
    <citation type="submission" date="2018-11" db="EMBL/GenBank/DDBJ databases">
        <title>Sequencing the genomes of 1000 actinobacteria strains.</title>
        <authorList>
            <person name="Klenk H.-P."/>
        </authorList>
    </citation>
    <scope>NUCLEOTIDE SEQUENCE [LARGE SCALE GENOMIC DNA]</scope>
    <source>
        <strain evidence="5 6">DSM 13521</strain>
    </source>
</reference>
<dbReference type="EMBL" id="RKHQ01000001">
    <property type="protein sequence ID" value="ROR96416.1"/>
    <property type="molecule type" value="Genomic_DNA"/>
</dbReference>
<feature type="coiled-coil region" evidence="1">
    <location>
        <begin position="77"/>
        <end position="104"/>
    </location>
</feature>
<name>A0A3N2D9E2_9MICO</name>
<dbReference type="InterPro" id="IPR012341">
    <property type="entry name" value="6hp_glycosidase-like_sf"/>
</dbReference>
<dbReference type="PANTHER" id="PTHR31084">
    <property type="entry name" value="ALPHA-L-FUCOSIDASE 2"/>
    <property type="match status" value="1"/>
</dbReference>
<evidence type="ECO:0000313" key="5">
    <source>
        <dbReference type="EMBL" id="ROR96416.1"/>
    </source>
</evidence>
<dbReference type="AlphaFoldDB" id="A0A3N2D9E2"/>
<accession>A0A3N2D9E2</accession>